<dbReference type="SUPFAM" id="SSF55174">
    <property type="entry name" value="Alpha-L RNA-binding motif"/>
    <property type="match status" value="1"/>
</dbReference>
<dbReference type="EMBL" id="NXLU01000006">
    <property type="protein sequence ID" value="RDU68784.1"/>
    <property type="molecule type" value="Genomic_DNA"/>
</dbReference>
<dbReference type="PROSITE" id="PS50889">
    <property type="entry name" value="S4"/>
    <property type="match status" value="1"/>
</dbReference>
<keyword evidence="4" id="KW-0648">Protein biosynthesis</keyword>
<name>A0A3D8IVX8_9HELI</name>
<evidence type="ECO:0000256" key="4">
    <source>
        <dbReference type="ARBA" id="ARBA00022917"/>
    </source>
</evidence>
<dbReference type="OrthoDB" id="9797176at2"/>
<dbReference type="InterPro" id="IPR002942">
    <property type="entry name" value="S4_RNA-bd"/>
</dbReference>
<dbReference type="CDD" id="cd00165">
    <property type="entry name" value="S4"/>
    <property type="match status" value="1"/>
</dbReference>
<dbReference type="Proteomes" id="UP000257067">
    <property type="component" value="Unassembled WGS sequence"/>
</dbReference>
<feature type="domain" description="RNA-binding S4" evidence="6">
    <location>
        <begin position="1"/>
        <end position="66"/>
    </location>
</feature>
<dbReference type="SMART" id="SM00363">
    <property type="entry name" value="S4"/>
    <property type="match status" value="1"/>
</dbReference>
<keyword evidence="8" id="KW-1185">Reference proteome</keyword>
<proteinExistence type="predicted"/>
<keyword evidence="1" id="KW-0820">tRNA-binding</keyword>
<evidence type="ECO:0000256" key="1">
    <source>
        <dbReference type="ARBA" id="ARBA00022555"/>
    </source>
</evidence>
<dbReference type="InterPro" id="IPR025490">
    <property type="entry name" value="RqcP"/>
</dbReference>
<protein>
    <submittedName>
        <fullName evidence="7">RNA-binding S4 domain-containing protein</fullName>
    </submittedName>
</protein>
<dbReference type="RefSeq" id="WP_104723308.1">
    <property type="nucleotide sequence ID" value="NZ_FZNE01000001.1"/>
</dbReference>
<dbReference type="Gene3D" id="3.10.290.10">
    <property type="entry name" value="RNA-binding S4 domain"/>
    <property type="match status" value="1"/>
</dbReference>
<gene>
    <name evidence="7" type="ORF">CQA62_05185</name>
</gene>
<evidence type="ECO:0000313" key="8">
    <source>
        <dbReference type="Proteomes" id="UP000257067"/>
    </source>
</evidence>
<comment type="caution">
    <text evidence="7">The sequence shown here is derived from an EMBL/GenBank/DDBJ whole genome shotgun (WGS) entry which is preliminary data.</text>
</comment>
<dbReference type="InterPro" id="IPR036986">
    <property type="entry name" value="S4_RNA-bd_sf"/>
</dbReference>
<accession>A0A3D8IVX8</accession>
<evidence type="ECO:0000256" key="3">
    <source>
        <dbReference type="ARBA" id="ARBA00022884"/>
    </source>
</evidence>
<evidence type="ECO:0000256" key="5">
    <source>
        <dbReference type="PROSITE-ProRule" id="PRU00182"/>
    </source>
</evidence>
<evidence type="ECO:0000256" key="2">
    <source>
        <dbReference type="ARBA" id="ARBA00022730"/>
    </source>
</evidence>
<dbReference type="AlphaFoldDB" id="A0A3D8IVX8"/>
<dbReference type="GO" id="GO:0006412">
    <property type="term" value="P:translation"/>
    <property type="evidence" value="ECO:0007669"/>
    <property type="project" value="UniProtKB-KW"/>
</dbReference>
<dbReference type="Pfam" id="PF01479">
    <property type="entry name" value="S4"/>
    <property type="match status" value="1"/>
</dbReference>
<organism evidence="7 8">
    <name type="scientific">Helicobacter cholecystus</name>
    <dbReference type="NCBI Taxonomy" id="45498"/>
    <lineage>
        <taxon>Bacteria</taxon>
        <taxon>Pseudomonadati</taxon>
        <taxon>Campylobacterota</taxon>
        <taxon>Epsilonproteobacteria</taxon>
        <taxon>Campylobacterales</taxon>
        <taxon>Helicobacteraceae</taxon>
        <taxon>Helicobacter</taxon>
    </lineage>
</organism>
<keyword evidence="3 5" id="KW-0694">RNA-binding</keyword>
<evidence type="ECO:0000259" key="6">
    <source>
        <dbReference type="SMART" id="SM00363"/>
    </source>
</evidence>
<reference evidence="7 8" key="1">
    <citation type="submission" date="2018-04" db="EMBL/GenBank/DDBJ databases">
        <title>Novel Campyloabacter and Helicobacter Species and Strains.</title>
        <authorList>
            <person name="Mannion A.J."/>
            <person name="Shen Z."/>
            <person name="Fox J.G."/>
        </authorList>
    </citation>
    <scope>NUCLEOTIDE SEQUENCE [LARGE SCALE GENOMIC DNA]</scope>
    <source>
        <strain evidence="7 8">ATCC 700242</strain>
    </source>
</reference>
<keyword evidence="2" id="KW-0699">rRNA-binding</keyword>
<sequence>MRIDKFLNSTNILKRRSVAQDMCQSGVVLLNGKVVKSSAKVKVADIIKLVYLTGSKSYEILSLPTSKTIPKSQSHLYIKELGDHHA</sequence>
<evidence type="ECO:0000313" key="7">
    <source>
        <dbReference type="EMBL" id="RDU68784.1"/>
    </source>
</evidence>
<dbReference type="GO" id="GO:0019843">
    <property type="term" value="F:rRNA binding"/>
    <property type="evidence" value="ECO:0007669"/>
    <property type="project" value="UniProtKB-KW"/>
</dbReference>
<dbReference type="PIRSF" id="PIRSF038881">
    <property type="entry name" value="RNAbp_HP1423"/>
    <property type="match status" value="1"/>
</dbReference>
<dbReference type="GO" id="GO:0000049">
    <property type="term" value="F:tRNA binding"/>
    <property type="evidence" value="ECO:0007669"/>
    <property type="project" value="UniProtKB-KW"/>
</dbReference>